<evidence type="ECO:0000256" key="5">
    <source>
        <dbReference type="ARBA" id="ARBA00022989"/>
    </source>
</evidence>
<dbReference type="InterPro" id="IPR020846">
    <property type="entry name" value="MFS_dom"/>
</dbReference>
<dbReference type="InterPro" id="IPR011701">
    <property type="entry name" value="MFS"/>
</dbReference>
<dbReference type="GO" id="GO:0005886">
    <property type="term" value="C:plasma membrane"/>
    <property type="evidence" value="ECO:0007669"/>
    <property type="project" value="UniProtKB-SubCell"/>
</dbReference>
<keyword evidence="3" id="KW-1003">Cell membrane</keyword>
<dbReference type="CDD" id="cd17321">
    <property type="entry name" value="MFS_MMR_MDR_like"/>
    <property type="match status" value="1"/>
</dbReference>
<keyword evidence="4 7" id="KW-0812">Transmembrane</keyword>
<feature type="transmembrane region" description="Helical" evidence="7">
    <location>
        <begin position="237"/>
        <end position="254"/>
    </location>
</feature>
<comment type="caution">
    <text evidence="9">The sequence shown here is derived from an EMBL/GenBank/DDBJ whole genome shotgun (WGS) entry which is preliminary data.</text>
</comment>
<dbReference type="NCBIfam" id="TIGR00711">
    <property type="entry name" value="efflux_EmrB"/>
    <property type="match status" value="1"/>
</dbReference>
<feature type="transmembrane region" description="Helical" evidence="7">
    <location>
        <begin position="339"/>
        <end position="357"/>
    </location>
</feature>
<keyword evidence="6 7" id="KW-0472">Membrane</keyword>
<dbReference type="InterPro" id="IPR036259">
    <property type="entry name" value="MFS_trans_sf"/>
</dbReference>
<feature type="transmembrane region" description="Helical" evidence="7">
    <location>
        <begin position="310"/>
        <end position="327"/>
    </location>
</feature>
<dbReference type="SUPFAM" id="SSF103473">
    <property type="entry name" value="MFS general substrate transporter"/>
    <property type="match status" value="1"/>
</dbReference>
<dbReference type="InterPro" id="IPR005829">
    <property type="entry name" value="Sugar_transporter_CS"/>
</dbReference>
<evidence type="ECO:0000256" key="1">
    <source>
        <dbReference type="ARBA" id="ARBA00004651"/>
    </source>
</evidence>
<gene>
    <name evidence="9" type="ORF">BK742_10070</name>
</gene>
<proteinExistence type="predicted"/>
<feature type="transmembrane region" description="Helical" evidence="7">
    <location>
        <begin position="171"/>
        <end position="193"/>
    </location>
</feature>
<feature type="transmembrane region" description="Helical" evidence="7">
    <location>
        <begin position="144"/>
        <end position="165"/>
    </location>
</feature>
<dbReference type="InterPro" id="IPR004638">
    <property type="entry name" value="EmrB-like"/>
</dbReference>
<dbReference type="PRINTS" id="PR01036">
    <property type="entry name" value="TCRTETB"/>
</dbReference>
<evidence type="ECO:0000256" key="2">
    <source>
        <dbReference type="ARBA" id="ARBA00022448"/>
    </source>
</evidence>
<evidence type="ECO:0000259" key="8">
    <source>
        <dbReference type="PROSITE" id="PS50850"/>
    </source>
</evidence>
<dbReference type="RefSeq" id="WP_088119315.1">
    <property type="nucleotide sequence ID" value="NZ_NFDL01000038.1"/>
</dbReference>
<feature type="transmembrane region" description="Helical" evidence="7">
    <location>
        <begin position="110"/>
        <end position="132"/>
    </location>
</feature>
<feature type="transmembrane region" description="Helical" evidence="7">
    <location>
        <begin position="526"/>
        <end position="547"/>
    </location>
</feature>
<dbReference type="Gene3D" id="1.20.1720.10">
    <property type="entry name" value="Multidrug resistance protein D"/>
    <property type="match status" value="1"/>
</dbReference>
<feature type="transmembrane region" description="Helical" evidence="7">
    <location>
        <begin position="20"/>
        <end position="42"/>
    </location>
</feature>
<feature type="transmembrane region" description="Helical" evidence="7">
    <location>
        <begin position="85"/>
        <end position="104"/>
    </location>
</feature>
<dbReference type="AlphaFoldDB" id="A0A243BI34"/>
<evidence type="ECO:0000256" key="4">
    <source>
        <dbReference type="ARBA" id="ARBA00022692"/>
    </source>
</evidence>
<protein>
    <submittedName>
        <fullName evidence="9">MFS transporter</fullName>
    </submittedName>
</protein>
<dbReference type="EMBL" id="NFDL01000038">
    <property type="protein sequence ID" value="OTY46512.1"/>
    <property type="molecule type" value="Genomic_DNA"/>
</dbReference>
<feature type="transmembrane region" description="Helical" evidence="7">
    <location>
        <begin position="363"/>
        <end position="385"/>
    </location>
</feature>
<dbReference type="Pfam" id="PF07690">
    <property type="entry name" value="MFS_1"/>
    <property type="match status" value="1"/>
</dbReference>
<feature type="transmembrane region" description="Helical" evidence="7">
    <location>
        <begin position="205"/>
        <end position="225"/>
    </location>
</feature>
<dbReference type="PANTHER" id="PTHR42718:SF46">
    <property type="entry name" value="BLR6921 PROTEIN"/>
    <property type="match status" value="1"/>
</dbReference>
<evidence type="ECO:0000313" key="9">
    <source>
        <dbReference type="EMBL" id="OTY46512.1"/>
    </source>
</evidence>
<feature type="transmembrane region" description="Helical" evidence="7">
    <location>
        <begin position="406"/>
        <end position="427"/>
    </location>
</feature>
<keyword evidence="5 7" id="KW-1133">Transmembrane helix</keyword>
<feature type="transmembrane region" description="Helical" evidence="7">
    <location>
        <begin position="54"/>
        <end position="73"/>
    </location>
</feature>
<keyword evidence="2" id="KW-0813">Transport</keyword>
<dbReference type="PROSITE" id="PS50850">
    <property type="entry name" value="MFS"/>
    <property type="match status" value="1"/>
</dbReference>
<comment type="subcellular location">
    <subcellularLocation>
        <location evidence="1">Cell membrane</location>
        <topology evidence="1">Multi-pass membrane protein</topology>
    </subcellularLocation>
</comment>
<evidence type="ECO:0000256" key="3">
    <source>
        <dbReference type="ARBA" id="ARBA00022475"/>
    </source>
</evidence>
<evidence type="ECO:0000313" key="10">
    <source>
        <dbReference type="Proteomes" id="UP000195089"/>
    </source>
</evidence>
<dbReference type="PROSITE" id="PS00216">
    <property type="entry name" value="SUGAR_TRANSPORT_1"/>
    <property type="match status" value="1"/>
</dbReference>
<name>A0A243BI34_BACTU</name>
<accession>A0A243BI34</accession>
<dbReference type="GO" id="GO:0022857">
    <property type="term" value="F:transmembrane transporter activity"/>
    <property type="evidence" value="ECO:0007669"/>
    <property type="project" value="InterPro"/>
</dbReference>
<dbReference type="Proteomes" id="UP000195089">
    <property type="component" value="Unassembled WGS sequence"/>
</dbReference>
<evidence type="ECO:0000256" key="7">
    <source>
        <dbReference type="SAM" id="Phobius"/>
    </source>
</evidence>
<reference evidence="9 10" key="1">
    <citation type="submission" date="2016-10" db="EMBL/GenBank/DDBJ databases">
        <title>Comparative genomics of Bacillus thuringiensis reveals a path to pathogens against multiple invertebrate hosts.</title>
        <authorList>
            <person name="Zheng J."/>
            <person name="Gao Q."/>
            <person name="Liu H."/>
            <person name="Peng D."/>
            <person name="Ruan L."/>
            <person name="Sun M."/>
        </authorList>
    </citation>
    <scope>NUCLEOTIDE SEQUENCE [LARGE SCALE GENOMIC DNA]</scope>
    <source>
        <strain evidence="9">BGSC 4BX1</strain>
    </source>
</reference>
<organism evidence="9 10">
    <name type="scientific">Bacillus thuringiensis serovar pingluonsis</name>
    <dbReference type="NCBI Taxonomy" id="180881"/>
    <lineage>
        <taxon>Bacteria</taxon>
        <taxon>Bacillati</taxon>
        <taxon>Bacillota</taxon>
        <taxon>Bacilli</taxon>
        <taxon>Bacillales</taxon>
        <taxon>Bacillaceae</taxon>
        <taxon>Bacillus</taxon>
        <taxon>Bacillus cereus group</taxon>
    </lineage>
</organism>
<dbReference type="Gene3D" id="1.20.1250.20">
    <property type="entry name" value="MFS general substrate transporter like domains"/>
    <property type="match status" value="1"/>
</dbReference>
<dbReference type="PANTHER" id="PTHR42718">
    <property type="entry name" value="MAJOR FACILITATOR SUPERFAMILY MULTIDRUG TRANSPORTER MFSC"/>
    <property type="match status" value="1"/>
</dbReference>
<feature type="transmembrane region" description="Helical" evidence="7">
    <location>
        <begin position="275"/>
        <end position="298"/>
    </location>
</feature>
<sequence length="561" mass="61375">MHQTKLQEKYDTAPKRKLALVSLLLASFMALMDTTIVNIVIPDILKYFSVDLSKVSWVTTGYNLAFGILLISASKLADQFGRKKVFIGGLIAFTLTSLLCGISTSIQALIVFRILQGLTASFIVPVTMPIAIDIVDKNKKGLIIGIWGAVSGFAAALGPVLGGILSEKFGWQSIFFVNIPIGIITLALATFYLRETYDHNASKKIDYLGSITLTISLFCLTFSFAKASELGWSSQPIILLFIIFLATFLLFLFIEKKAAEPIFPLIFLKVRTFTFSSLTLFILGVSLTSGTLLITIFLTNVMNFSSMKSGLIISSLAFSSMFTSIISGKFSDKLGGVKFSFLGMLGMCISTFLYATLNQDSSLYYIILLLCLTGLSLGMVIGPAMGSSIRQISENKVGIASGTINMMRAVGQALGIALLTTVLTMNISNYISIAKNESIEIVNNSKILKTEVKSEIVSNLKSDAKITPSSNSIITDKIKVAETKALQNSPEIYHAEIKKQFKQQEQESLKIFKEVSKSFSSNIDKAFSDTFILAGILSFFGIITSLFSDVNPKRKYKIYNL</sequence>
<evidence type="ECO:0000256" key="6">
    <source>
        <dbReference type="ARBA" id="ARBA00023136"/>
    </source>
</evidence>
<feature type="domain" description="Major facilitator superfamily (MFS) profile" evidence="8">
    <location>
        <begin position="19"/>
        <end position="553"/>
    </location>
</feature>